<reference evidence="2 3" key="1">
    <citation type="journal article" date="2021" name="Int. J. Syst. Evol. Microbiol.">
        <title>Salipiger mangrovisoli sp. nov., isolated from mangrove soil and the proposal for the reclassification of Paraphaeobacter pallidus as Salipiger pallidus comb. nov.</title>
        <authorList>
            <person name="Du J."/>
            <person name="Liu Y."/>
            <person name="Pei T."/>
            <person name="Deng M.R."/>
            <person name="Zhu H."/>
        </authorList>
    </citation>
    <scope>NUCLEOTIDE SEQUENCE [LARGE SCALE GENOMIC DNA]</scope>
    <source>
        <strain evidence="2 3">6D45A</strain>
    </source>
</reference>
<protein>
    <submittedName>
        <fullName evidence="2">DUF4031 domain-containing protein</fullName>
    </submittedName>
</protein>
<dbReference type="InterPro" id="IPR025109">
    <property type="entry name" value="DUF4031"/>
</dbReference>
<comment type="caution">
    <text evidence="2">The sequence shown here is derived from an EMBL/GenBank/DDBJ whole genome shotgun (WGS) entry which is preliminary data.</text>
</comment>
<proteinExistence type="predicted"/>
<gene>
    <name evidence="2" type="ORF">IQ782_02750</name>
</gene>
<organism evidence="2 3">
    <name type="scientific">Salipiger mangrovisoli</name>
    <dbReference type="NCBI Taxonomy" id="2865933"/>
    <lineage>
        <taxon>Bacteria</taxon>
        <taxon>Pseudomonadati</taxon>
        <taxon>Pseudomonadota</taxon>
        <taxon>Alphaproteobacteria</taxon>
        <taxon>Rhodobacterales</taxon>
        <taxon>Roseobacteraceae</taxon>
        <taxon>Salipiger</taxon>
    </lineage>
</organism>
<evidence type="ECO:0000313" key="2">
    <source>
        <dbReference type="EMBL" id="MBE9635752.1"/>
    </source>
</evidence>
<dbReference type="Proteomes" id="UP000607796">
    <property type="component" value="Unassembled WGS sequence"/>
</dbReference>
<sequence length="96" mass="10809">MTVYADDMYRTTMGRFRHMKMSHMIADSTDELLAMADQIGLKRKWLQKAGTADDHFDIGMGLRAKAVAACAVEITMRELAQKCIARRPSSARNQSN</sequence>
<evidence type="ECO:0000259" key="1">
    <source>
        <dbReference type="Pfam" id="PF13223"/>
    </source>
</evidence>
<accession>A0ABR9WWX7</accession>
<dbReference type="Pfam" id="PF13223">
    <property type="entry name" value="DUF4031"/>
    <property type="match status" value="1"/>
</dbReference>
<evidence type="ECO:0000313" key="3">
    <source>
        <dbReference type="Proteomes" id="UP000607796"/>
    </source>
</evidence>
<keyword evidence="3" id="KW-1185">Reference proteome</keyword>
<dbReference type="EMBL" id="JADFFK010000001">
    <property type="protein sequence ID" value="MBE9635752.1"/>
    <property type="molecule type" value="Genomic_DNA"/>
</dbReference>
<dbReference type="RefSeq" id="WP_194133057.1">
    <property type="nucleotide sequence ID" value="NZ_JADFFK010000001.1"/>
</dbReference>
<name>A0ABR9WWX7_9RHOB</name>
<feature type="domain" description="DUF4031" evidence="1">
    <location>
        <begin position="3"/>
        <end position="83"/>
    </location>
</feature>